<proteinExistence type="inferred from homology"/>
<evidence type="ECO:0000313" key="6">
    <source>
        <dbReference type="Proteomes" id="UP000789390"/>
    </source>
</evidence>
<dbReference type="InterPro" id="IPR048300">
    <property type="entry name" value="TACO1_YebC-like_2nd/3rd_dom"/>
</dbReference>
<dbReference type="OrthoDB" id="2017544at2759"/>
<dbReference type="InterPro" id="IPR026564">
    <property type="entry name" value="Transcrip_reg_TACO1-like_dom3"/>
</dbReference>
<dbReference type="Pfam" id="PF20772">
    <property type="entry name" value="TACO1_YebC_N"/>
    <property type="match status" value="1"/>
</dbReference>
<dbReference type="PANTHER" id="PTHR12532">
    <property type="entry name" value="TRANSLATIONAL ACTIVATOR OF CYTOCHROME C OXIDASE 1"/>
    <property type="match status" value="1"/>
</dbReference>
<dbReference type="InterPro" id="IPR029072">
    <property type="entry name" value="YebC-like"/>
</dbReference>
<keyword evidence="6" id="KW-1185">Reference proteome</keyword>
<comment type="caution">
    <text evidence="5">The sequence shown here is derived from an EMBL/GenBank/DDBJ whole genome shotgun (WGS) entry which is preliminary data.</text>
</comment>
<dbReference type="InterPro" id="IPR017856">
    <property type="entry name" value="Integrase-like_N"/>
</dbReference>
<comment type="subcellular location">
    <subcellularLocation>
        <location evidence="1">Mitochondrion</location>
    </subcellularLocation>
</comment>
<feature type="domain" description="TACO1/YebC-like N-terminal" evidence="4">
    <location>
        <begin position="21"/>
        <end position="92"/>
    </location>
</feature>
<dbReference type="Pfam" id="PF01709">
    <property type="entry name" value="Transcrip_reg"/>
    <property type="match status" value="1"/>
</dbReference>
<feature type="domain" description="TACO1/YebC-like second and third" evidence="3">
    <location>
        <begin position="102"/>
        <end position="257"/>
    </location>
</feature>
<evidence type="ECO:0000259" key="4">
    <source>
        <dbReference type="Pfam" id="PF20772"/>
    </source>
</evidence>
<sequence length="258" mass="29306">MFQKVPKGLLISFSRNMAGHSKWANIKHIKGAKDAERAALHLKLFRQMKAAIREHGSADPKQNIKLAHLLDQARHHNVPVEKLKHTLKSAEQEKSTEDLKPYILEVRGPRGTFFVVEVLTASVFKTKQGINTINRKFHGSWAEGVSNNLFKHQGWIKVSPLSVDQTIEQVVDDAINVGAEDVTADEVGKFIFSCNPRDFFNVKKAIYQLGYSIIESDLLYIPRNRIQIESEEELALVSKLYSKLEEEPDVVKIHDNIE</sequence>
<dbReference type="EMBL" id="CAKKLH010000201">
    <property type="protein sequence ID" value="CAH0105876.1"/>
    <property type="molecule type" value="Genomic_DNA"/>
</dbReference>
<evidence type="ECO:0000259" key="3">
    <source>
        <dbReference type="Pfam" id="PF01709"/>
    </source>
</evidence>
<organism evidence="5 6">
    <name type="scientific">Daphnia galeata</name>
    <dbReference type="NCBI Taxonomy" id="27404"/>
    <lineage>
        <taxon>Eukaryota</taxon>
        <taxon>Metazoa</taxon>
        <taxon>Ecdysozoa</taxon>
        <taxon>Arthropoda</taxon>
        <taxon>Crustacea</taxon>
        <taxon>Branchiopoda</taxon>
        <taxon>Diplostraca</taxon>
        <taxon>Cladocera</taxon>
        <taxon>Anomopoda</taxon>
        <taxon>Daphniidae</taxon>
        <taxon>Daphnia</taxon>
    </lineage>
</organism>
<dbReference type="SUPFAM" id="SSF75625">
    <property type="entry name" value="YebC-like"/>
    <property type="match status" value="1"/>
</dbReference>
<dbReference type="FunFam" id="1.10.10.200:FF:000002">
    <property type="entry name" value="Probable transcriptional regulatory protein CLM62_37755"/>
    <property type="match status" value="1"/>
</dbReference>
<accession>A0A8J2RMC3</accession>
<dbReference type="Gene3D" id="3.30.70.980">
    <property type="match status" value="2"/>
</dbReference>
<dbReference type="AlphaFoldDB" id="A0A8J2RMC3"/>
<evidence type="ECO:0000313" key="5">
    <source>
        <dbReference type="EMBL" id="CAH0105876.1"/>
    </source>
</evidence>
<dbReference type="GO" id="GO:0005739">
    <property type="term" value="C:mitochondrion"/>
    <property type="evidence" value="ECO:0007669"/>
    <property type="project" value="UniProtKB-SubCell"/>
</dbReference>
<reference evidence="5" key="1">
    <citation type="submission" date="2021-11" db="EMBL/GenBank/DDBJ databases">
        <authorList>
            <person name="Schell T."/>
        </authorList>
    </citation>
    <scope>NUCLEOTIDE SEQUENCE</scope>
    <source>
        <strain evidence="5">M5</strain>
    </source>
</reference>
<dbReference type="Proteomes" id="UP000789390">
    <property type="component" value="Unassembled WGS sequence"/>
</dbReference>
<dbReference type="Gene3D" id="1.10.10.200">
    <property type="match status" value="1"/>
</dbReference>
<name>A0A8J2RMC3_9CRUS</name>
<protein>
    <submittedName>
        <fullName evidence="5">Uncharacterized protein</fullName>
    </submittedName>
</protein>
<evidence type="ECO:0000256" key="2">
    <source>
        <dbReference type="ARBA" id="ARBA00008724"/>
    </source>
</evidence>
<dbReference type="PANTHER" id="PTHR12532:SF0">
    <property type="entry name" value="TRANSLATIONAL ACTIVATOR OF CYTOCHROME C OXIDASE 1"/>
    <property type="match status" value="1"/>
</dbReference>
<gene>
    <name evidence="5" type="ORF">DGAL_LOCUS8949</name>
</gene>
<dbReference type="InterPro" id="IPR049083">
    <property type="entry name" value="TACO1_YebC_N"/>
</dbReference>
<dbReference type="InterPro" id="IPR002876">
    <property type="entry name" value="Transcrip_reg_TACO1-like"/>
</dbReference>
<evidence type="ECO:0000256" key="1">
    <source>
        <dbReference type="ARBA" id="ARBA00004173"/>
    </source>
</evidence>
<comment type="similarity">
    <text evidence="2">Belongs to the TACO1 family.</text>
</comment>